<accession>A0A0E9V1F8</accession>
<reference evidence="1" key="2">
    <citation type="journal article" date="2015" name="Fish Shellfish Immunol.">
        <title>Early steps in the European eel (Anguilla anguilla)-Vibrio vulnificus interaction in the gills: Role of the RtxA13 toxin.</title>
        <authorList>
            <person name="Callol A."/>
            <person name="Pajuelo D."/>
            <person name="Ebbesson L."/>
            <person name="Teles M."/>
            <person name="MacKenzie S."/>
            <person name="Amaro C."/>
        </authorList>
    </citation>
    <scope>NUCLEOTIDE SEQUENCE</scope>
</reference>
<organism evidence="1">
    <name type="scientific">Anguilla anguilla</name>
    <name type="common">European freshwater eel</name>
    <name type="synonym">Muraena anguilla</name>
    <dbReference type="NCBI Taxonomy" id="7936"/>
    <lineage>
        <taxon>Eukaryota</taxon>
        <taxon>Metazoa</taxon>
        <taxon>Chordata</taxon>
        <taxon>Craniata</taxon>
        <taxon>Vertebrata</taxon>
        <taxon>Euteleostomi</taxon>
        <taxon>Actinopterygii</taxon>
        <taxon>Neopterygii</taxon>
        <taxon>Teleostei</taxon>
        <taxon>Anguilliformes</taxon>
        <taxon>Anguillidae</taxon>
        <taxon>Anguilla</taxon>
    </lineage>
</organism>
<proteinExistence type="predicted"/>
<dbReference type="EMBL" id="GBXM01036608">
    <property type="protein sequence ID" value="JAH71969.1"/>
    <property type="molecule type" value="Transcribed_RNA"/>
</dbReference>
<sequence length="95" mass="11053">METYTECKNGNHIRISPQKIRTKRLPQEESNLIRKGPVWVQILALAQHYDTSFNRLTNRGLQSNTSISTIRFLSFGLKQKPALFRLDWIPLVLSQ</sequence>
<evidence type="ECO:0000313" key="1">
    <source>
        <dbReference type="EMBL" id="JAH71969.1"/>
    </source>
</evidence>
<dbReference type="AlphaFoldDB" id="A0A0E9V1F8"/>
<reference evidence="1" key="1">
    <citation type="submission" date="2014-11" db="EMBL/GenBank/DDBJ databases">
        <authorList>
            <person name="Amaro Gonzalez C."/>
        </authorList>
    </citation>
    <scope>NUCLEOTIDE SEQUENCE</scope>
</reference>
<name>A0A0E9V1F8_ANGAN</name>
<protein>
    <submittedName>
        <fullName evidence="1">Uncharacterized protein</fullName>
    </submittedName>
</protein>